<sequence length="289" mass="32045">MKRVELKNKTWSLALIPEWGGRVALLQATGLDIVTPITSESFDPVAWPKGGIYPLMPYSNRIRDSRLAHGGITHALPPHPAVLPHTLHGVSQTLPWLVVNHSERNATLTCNYDGEHWPWPVRFEQQFTLNDDQLHIEIAVTNLGNSSMPAGLGLHPYMQRHAGMHMELNLGRSWEIDEAYLPTGVAHSRYQSVVISEDIEEKLALYGSDWDGQLKVSYPEGQLTLQTQAPLTHFVAFAPLGAPYVCLEPVSHLADAFNSPLSEWAAQGTQVLGPGETLAATLNFTWRPN</sequence>
<dbReference type="AlphaFoldDB" id="A0A231GQ07"/>
<dbReference type="GO" id="GO:0030246">
    <property type="term" value="F:carbohydrate binding"/>
    <property type="evidence" value="ECO:0007669"/>
    <property type="project" value="InterPro"/>
</dbReference>
<dbReference type="RefSeq" id="WP_090455934.1">
    <property type="nucleotide sequence ID" value="NZ_FNTC01000002.1"/>
</dbReference>
<dbReference type="Gene3D" id="2.70.98.10">
    <property type="match status" value="1"/>
</dbReference>
<dbReference type="EMBL" id="FNTC01000002">
    <property type="protein sequence ID" value="SEC49104.1"/>
    <property type="molecule type" value="Genomic_DNA"/>
</dbReference>
<evidence type="ECO:0000313" key="2">
    <source>
        <dbReference type="Proteomes" id="UP000198542"/>
    </source>
</evidence>
<dbReference type="GO" id="GO:0005975">
    <property type="term" value="P:carbohydrate metabolic process"/>
    <property type="evidence" value="ECO:0007669"/>
    <property type="project" value="InterPro"/>
</dbReference>
<protein>
    <submittedName>
        <fullName evidence="1">Aldose 1-epimerase</fullName>
    </submittedName>
</protein>
<evidence type="ECO:0000313" key="1">
    <source>
        <dbReference type="EMBL" id="SEC49104.1"/>
    </source>
</evidence>
<dbReference type="InterPro" id="IPR014718">
    <property type="entry name" value="GH-type_carb-bd"/>
</dbReference>
<keyword evidence="2" id="KW-1185">Reference proteome</keyword>
<dbReference type="GO" id="GO:0016853">
    <property type="term" value="F:isomerase activity"/>
    <property type="evidence" value="ECO:0007669"/>
    <property type="project" value="InterPro"/>
</dbReference>
<name>A0A231GQ07_PSEJE</name>
<proteinExistence type="predicted"/>
<dbReference type="Pfam" id="PF01263">
    <property type="entry name" value="Aldose_epim"/>
    <property type="match status" value="1"/>
</dbReference>
<dbReference type="InterPro" id="IPR008183">
    <property type="entry name" value="Aldose_1/G6P_1-epimerase"/>
</dbReference>
<organism evidence="1 2">
    <name type="scientific">Pseudomonas jessenii</name>
    <dbReference type="NCBI Taxonomy" id="77298"/>
    <lineage>
        <taxon>Bacteria</taxon>
        <taxon>Pseudomonadati</taxon>
        <taxon>Pseudomonadota</taxon>
        <taxon>Gammaproteobacteria</taxon>
        <taxon>Pseudomonadales</taxon>
        <taxon>Pseudomonadaceae</taxon>
        <taxon>Pseudomonas</taxon>
    </lineage>
</organism>
<dbReference type="SUPFAM" id="SSF74650">
    <property type="entry name" value="Galactose mutarotase-like"/>
    <property type="match status" value="1"/>
</dbReference>
<accession>A0A231GQ07</accession>
<dbReference type="Proteomes" id="UP000198542">
    <property type="component" value="Unassembled WGS sequence"/>
</dbReference>
<gene>
    <name evidence="1" type="ORF">SAMN04490187_4573</name>
</gene>
<reference evidence="2" key="1">
    <citation type="submission" date="2016-10" db="EMBL/GenBank/DDBJ databases">
        <authorList>
            <person name="Varghese N."/>
            <person name="Submissions S."/>
        </authorList>
    </citation>
    <scope>NUCLEOTIDE SEQUENCE [LARGE SCALE GENOMIC DNA]</scope>
    <source>
        <strain evidence="2">BS3660</strain>
    </source>
</reference>
<dbReference type="InterPro" id="IPR011013">
    <property type="entry name" value="Gal_mutarotase_sf_dom"/>
</dbReference>